<name>A0ABS8GEZ4_9MICC</name>
<accession>A0ABS8GEZ4</accession>
<keyword evidence="1" id="KW-0808">Transferase</keyword>
<evidence type="ECO:0000313" key="5">
    <source>
        <dbReference type="EMBL" id="MCC3265140.1"/>
    </source>
</evidence>
<dbReference type="RefSeq" id="WP_227889980.1">
    <property type="nucleotide sequence ID" value="NZ_JAJFZQ010000003.1"/>
</dbReference>
<keyword evidence="6" id="KW-1185">Reference proteome</keyword>
<dbReference type="InterPro" id="IPR016181">
    <property type="entry name" value="Acyl_CoA_acyltransferase"/>
</dbReference>
<dbReference type="InterPro" id="IPR000182">
    <property type="entry name" value="GNAT_dom"/>
</dbReference>
<feature type="domain" description="N-acetyltransferase" evidence="4">
    <location>
        <begin position="31"/>
        <end position="179"/>
    </location>
</feature>
<proteinExistence type="inferred from homology"/>
<comment type="caution">
    <text evidence="5">The sequence shown here is derived from an EMBL/GenBank/DDBJ whole genome shotgun (WGS) entry which is preliminary data.</text>
</comment>
<dbReference type="Gene3D" id="3.40.630.30">
    <property type="match status" value="1"/>
</dbReference>
<dbReference type="PANTHER" id="PTHR43792:SF8">
    <property type="entry name" value="[RIBOSOMAL PROTEIN US5]-ALANINE N-ACETYLTRANSFERASE"/>
    <property type="match status" value="1"/>
</dbReference>
<comment type="similarity">
    <text evidence="3">Belongs to the acetyltransferase family. RimJ subfamily.</text>
</comment>
<dbReference type="PANTHER" id="PTHR43792">
    <property type="entry name" value="GNAT FAMILY, PUTATIVE (AFU_ORTHOLOGUE AFUA_3G00765)-RELATED-RELATED"/>
    <property type="match status" value="1"/>
</dbReference>
<dbReference type="SUPFAM" id="SSF55729">
    <property type="entry name" value="Acyl-CoA N-acyltransferases (Nat)"/>
    <property type="match status" value="1"/>
</dbReference>
<dbReference type="EMBL" id="JAJFZQ010000003">
    <property type="protein sequence ID" value="MCC3265140.1"/>
    <property type="molecule type" value="Genomic_DNA"/>
</dbReference>
<evidence type="ECO:0000256" key="1">
    <source>
        <dbReference type="ARBA" id="ARBA00022679"/>
    </source>
</evidence>
<dbReference type="Proteomes" id="UP001139168">
    <property type="component" value="Unassembled WGS sequence"/>
</dbReference>
<reference evidence="5" key="1">
    <citation type="submission" date="2021-10" db="EMBL/GenBank/DDBJ databases">
        <title>Novel species in genus Arthrobacter.</title>
        <authorList>
            <person name="Liu Y."/>
        </authorList>
    </citation>
    <scope>NUCLEOTIDE SEQUENCE</scope>
    <source>
        <strain evidence="5">Zg-Y786</strain>
    </source>
</reference>
<evidence type="ECO:0000256" key="3">
    <source>
        <dbReference type="ARBA" id="ARBA00038502"/>
    </source>
</evidence>
<sequence length="179" mass="19293">MELHTPRLLLRSYRSGDLAAVHRFASDRRLTEYVEWGPNRPQDSRDFLAACLAETQQDPRRAFTFAITASDDDGGGPAAGPPFGSAGLTLDDAGTGEVGYVIAADRWGCGYATEAAAAVVHFGFTVLGLDRIRATCRPGNAASSRVLEKTGMVLEARLPAHKLIRGRWEDSLLYAISPS</sequence>
<dbReference type="PROSITE" id="PS51186">
    <property type="entry name" value="GNAT"/>
    <property type="match status" value="1"/>
</dbReference>
<dbReference type="Pfam" id="PF13302">
    <property type="entry name" value="Acetyltransf_3"/>
    <property type="match status" value="1"/>
</dbReference>
<organism evidence="5 6">
    <name type="scientific">Arthrobacter gengyunqii</name>
    <dbReference type="NCBI Taxonomy" id="2886940"/>
    <lineage>
        <taxon>Bacteria</taxon>
        <taxon>Bacillati</taxon>
        <taxon>Actinomycetota</taxon>
        <taxon>Actinomycetes</taxon>
        <taxon>Micrococcales</taxon>
        <taxon>Micrococcaceae</taxon>
        <taxon>Arthrobacter</taxon>
    </lineage>
</organism>
<keyword evidence="2" id="KW-0012">Acyltransferase</keyword>
<evidence type="ECO:0000259" key="4">
    <source>
        <dbReference type="PROSITE" id="PS51186"/>
    </source>
</evidence>
<dbReference type="InterPro" id="IPR051531">
    <property type="entry name" value="N-acetyltransferase"/>
</dbReference>
<protein>
    <submittedName>
        <fullName evidence="5">GNAT family N-acetyltransferase</fullName>
    </submittedName>
</protein>
<evidence type="ECO:0000313" key="6">
    <source>
        <dbReference type="Proteomes" id="UP001139168"/>
    </source>
</evidence>
<gene>
    <name evidence="5" type="ORF">LJ752_03650</name>
</gene>
<evidence type="ECO:0000256" key="2">
    <source>
        <dbReference type="ARBA" id="ARBA00023315"/>
    </source>
</evidence>